<dbReference type="Proteomes" id="UP000001036">
    <property type="component" value="Chromosome"/>
</dbReference>
<feature type="transmembrane region" description="Helical" evidence="6">
    <location>
        <begin position="16"/>
        <end position="36"/>
    </location>
</feature>
<dbReference type="KEGG" id="cja:CJA_1617"/>
<name>B3PEA7_CELJU</name>
<keyword evidence="5 6" id="KW-0472">Membrane</keyword>
<reference evidence="8 9" key="1">
    <citation type="journal article" date="2008" name="J. Bacteriol.">
        <title>Insights into plant cell wall degradation from the genome sequence of the soil bacterium Cellvibrio japonicus.</title>
        <authorList>
            <person name="Deboy R.T."/>
            <person name="Mongodin E.F."/>
            <person name="Fouts D.E."/>
            <person name="Tailford L.E."/>
            <person name="Khouri H."/>
            <person name="Emerson J.B."/>
            <person name="Mohamoud Y."/>
            <person name="Watkins K."/>
            <person name="Henrissat B."/>
            <person name="Gilbert H.J."/>
            <person name="Nelson K.E."/>
        </authorList>
    </citation>
    <scope>NUCLEOTIDE SEQUENCE [LARGE SCALE GENOMIC DNA]</scope>
    <source>
        <strain evidence="8 9">Ueda107</strain>
    </source>
</reference>
<accession>B3PEA7</accession>
<feature type="domain" description="ABC3 transporter permease C-terminal" evidence="7">
    <location>
        <begin position="260"/>
        <end position="371"/>
    </location>
</feature>
<organism evidence="8 9">
    <name type="scientific">Cellvibrio japonicus (strain Ueda107)</name>
    <name type="common">Pseudomonas fluorescens subsp. cellulosa</name>
    <dbReference type="NCBI Taxonomy" id="498211"/>
    <lineage>
        <taxon>Bacteria</taxon>
        <taxon>Pseudomonadati</taxon>
        <taxon>Pseudomonadota</taxon>
        <taxon>Gammaproteobacteria</taxon>
        <taxon>Cellvibrionales</taxon>
        <taxon>Cellvibrionaceae</taxon>
        <taxon>Cellvibrio</taxon>
    </lineage>
</organism>
<dbReference type="InterPro" id="IPR038766">
    <property type="entry name" value="Membrane_comp_ABC_pdt"/>
</dbReference>
<keyword evidence="9" id="KW-1185">Reference proteome</keyword>
<evidence type="ECO:0000256" key="3">
    <source>
        <dbReference type="ARBA" id="ARBA00022692"/>
    </source>
</evidence>
<sequence>MLALQLLRRNWRSGELKLLGLSLILAVAVLSGIAIFTDRMETTLVVQSNSVLGADYVVRGSQPHNPDWEAEAREQGVSYTQSVLFSSMVFAGDEMHLASVKAVDKAYPLRGQFEISQVPFAVDASDIQIAKSIPAPGEAWVDSRLLPLLHIQLGDKVAVGEYELRVTQVLIREPDNASPFSMMGARLVMNMADLPQTQVIQPGSRVDYQWLIASDSALELERFVSWLKPQLNKHQRLQDIDSAQGRLGRTLKTGKQFLLLAAVIAVLLAGVAIAIAARQFAERHTDQVALMKSLGASRTRVRSLYFGQLLLLAVIASLIGLVLGELLQRTVAASLQQTYQLRLAAASFYPYGLSFFSGLICLVCFALPALWFLPGVPPLKILRRELAVNLPQLWLQGLIALLAVILLVVLFSRDMQLALSITGALLGVVATALLAAWGLLSVSRRWGLGLGGFWRLAFANLLRRRGQSLVLILVFAVAIMLLFTLTILRTSLIAEWRVQVPDDAPNHFLVNIPPEELPAIQSLLADRSVRPEPIYPMVRGRLTHINGEETTEEQRQISNTLRRELNLTWADKLADDNKVLQGHWWDQWQRGQGDLPGVSVEVKTAEEIGLKLGDHLRFSLGGLELDAQIASLRSLDWNSMRPNFFFIFEPGALEGYSPTYITSIYLPAQQKPVINELLRAHPTVLVIELDRIISQIRTIIDQVSDGVLLVLWLTLIGGCLVLLAAVMSSIESRKQEAGLLRALGSPRRLVLGSLVAEFAILGTIAGAIAILGSEILLLSLQKFVLETPIQPHYIYWLLSPLVGGVFVSLLGYLCCRPVVTTPPAVVLREAT</sequence>
<dbReference type="Pfam" id="PF02687">
    <property type="entry name" value="FtsX"/>
    <property type="match status" value="2"/>
</dbReference>
<evidence type="ECO:0000313" key="8">
    <source>
        <dbReference type="EMBL" id="ACE83241.1"/>
    </source>
</evidence>
<dbReference type="eggNOG" id="COG3127">
    <property type="taxonomic scope" value="Bacteria"/>
</dbReference>
<feature type="transmembrane region" description="Helical" evidence="6">
    <location>
        <begin position="393"/>
        <end position="411"/>
    </location>
</feature>
<evidence type="ECO:0000256" key="6">
    <source>
        <dbReference type="SAM" id="Phobius"/>
    </source>
</evidence>
<dbReference type="PANTHER" id="PTHR30287">
    <property type="entry name" value="MEMBRANE COMPONENT OF PREDICTED ABC SUPERFAMILY METABOLITE UPTAKE TRANSPORTER"/>
    <property type="match status" value="1"/>
</dbReference>
<comment type="subcellular location">
    <subcellularLocation>
        <location evidence="1">Cell membrane</location>
        <topology evidence="1">Multi-pass membrane protein</topology>
    </subcellularLocation>
</comment>
<feature type="transmembrane region" description="Helical" evidence="6">
    <location>
        <begin position="348"/>
        <end position="373"/>
    </location>
</feature>
<dbReference type="OrthoDB" id="5292592at2"/>
<evidence type="ECO:0000256" key="2">
    <source>
        <dbReference type="ARBA" id="ARBA00022475"/>
    </source>
</evidence>
<feature type="transmembrane region" description="Helical" evidence="6">
    <location>
        <begin position="418"/>
        <end position="440"/>
    </location>
</feature>
<gene>
    <name evidence="8" type="ordered locus">CJA_1617</name>
</gene>
<dbReference type="AlphaFoldDB" id="B3PEA7"/>
<evidence type="ECO:0000256" key="5">
    <source>
        <dbReference type="ARBA" id="ARBA00023136"/>
    </source>
</evidence>
<proteinExistence type="predicted"/>
<evidence type="ECO:0000313" key="9">
    <source>
        <dbReference type="Proteomes" id="UP000001036"/>
    </source>
</evidence>
<feature type="transmembrane region" description="Helical" evidence="6">
    <location>
        <begin position="469"/>
        <end position="488"/>
    </location>
</feature>
<dbReference type="STRING" id="498211.CJA_1617"/>
<feature type="transmembrane region" description="Helical" evidence="6">
    <location>
        <begin position="793"/>
        <end position="813"/>
    </location>
</feature>
<evidence type="ECO:0000259" key="7">
    <source>
        <dbReference type="Pfam" id="PF02687"/>
    </source>
</evidence>
<evidence type="ECO:0000256" key="1">
    <source>
        <dbReference type="ARBA" id="ARBA00004651"/>
    </source>
</evidence>
<keyword evidence="3 6" id="KW-0812">Transmembrane</keyword>
<feature type="transmembrane region" description="Helical" evidence="6">
    <location>
        <begin position="257"/>
        <end position="277"/>
    </location>
</feature>
<feature type="transmembrane region" description="Helical" evidence="6">
    <location>
        <begin position="305"/>
        <end position="327"/>
    </location>
</feature>
<feature type="transmembrane region" description="Helical" evidence="6">
    <location>
        <begin position="749"/>
        <end position="773"/>
    </location>
</feature>
<keyword evidence="2" id="KW-1003">Cell membrane</keyword>
<feature type="transmembrane region" description="Helical" evidence="6">
    <location>
        <begin position="706"/>
        <end position="728"/>
    </location>
</feature>
<dbReference type="InterPro" id="IPR003838">
    <property type="entry name" value="ABC3_permease_C"/>
</dbReference>
<feature type="domain" description="ABC3 transporter permease C-terminal" evidence="7">
    <location>
        <begin position="709"/>
        <end position="822"/>
    </location>
</feature>
<dbReference type="RefSeq" id="WP_012487241.1">
    <property type="nucleotide sequence ID" value="NC_010995.1"/>
</dbReference>
<dbReference type="GO" id="GO:0005886">
    <property type="term" value="C:plasma membrane"/>
    <property type="evidence" value="ECO:0007669"/>
    <property type="project" value="UniProtKB-SubCell"/>
</dbReference>
<dbReference type="EMBL" id="CP000934">
    <property type="protein sequence ID" value="ACE83241.1"/>
    <property type="molecule type" value="Genomic_DNA"/>
</dbReference>
<feature type="transmembrane region" description="Helical" evidence="6">
    <location>
        <begin position="446"/>
        <end position="462"/>
    </location>
</feature>
<evidence type="ECO:0000256" key="4">
    <source>
        <dbReference type="ARBA" id="ARBA00022989"/>
    </source>
</evidence>
<protein>
    <submittedName>
        <fullName evidence="8">Efflux ABC transporter, permease protein</fullName>
    </submittedName>
</protein>
<dbReference type="HOGENOM" id="CLU_009475_2_0_6"/>
<keyword evidence="4 6" id="KW-1133">Transmembrane helix</keyword>
<dbReference type="PANTHER" id="PTHR30287:SF1">
    <property type="entry name" value="INNER MEMBRANE PROTEIN"/>
    <property type="match status" value="1"/>
</dbReference>